<dbReference type="EMBL" id="JBBWRZ010000002">
    <property type="protein sequence ID" value="KAK8243495.1"/>
    <property type="molecule type" value="Genomic_DNA"/>
</dbReference>
<dbReference type="Proteomes" id="UP001492380">
    <property type="component" value="Unassembled WGS sequence"/>
</dbReference>
<name>A0ABR1YY90_9PEZI</name>
<evidence type="ECO:0000313" key="3">
    <source>
        <dbReference type="Proteomes" id="UP001492380"/>
    </source>
</evidence>
<evidence type="ECO:0008006" key="4">
    <source>
        <dbReference type="Google" id="ProtNLM"/>
    </source>
</evidence>
<proteinExistence type="predicted"/>
<feature type="chain" id="PRO_5046144863" description="Secreted protein" evidence="1">
    <location>
        <begin position="20"/>
        <end position="117"/>
    </location>
</feature>
<feature type="signal peptide" evidence="1">
    <location>
        <begin position="1"/>
        <end position="19"/>
    </location>
</feature>
<gene>
    <name evidence="2" type="ORF">HDK90DRAFT_124676</name>
</gene>
<evidence type="ECO:0000256" key="1">
    <source>
        <dbReference type="SAM" id="SignalP"/>
    </source>
</evidence>
<sequence>MVCLVGAAVWFALAGRSLSYTHRAPRRTPATFKISLGPLSVLSDFEDRWTIDDKVSRQSHLSSFPFSILSLPILALFAPPRRARAWSARAQSARAQAATMPPRRWQSKLNISSLRNT</sequence>
<comment type="caution">
    <text evidence="2">The sequence shown here is derived from an EMBL/GenBank/DDBJ whole genome shotgun (WGS) entry which is preliminary data.</text>
</comment>
<reference evidence="2 3" key="1">
    <citation type="submission" date="2024-04" db="EMBL/GenBank/DDBJ databases">
        <title>Phyllosticta paracitricarpa is synonymous to the EU quarantine fungus P. citricarpa based on phylogenomic analyses.</title>
        <authorList>
            <consortium name="Lawrence Berkeley National Laboratory"/>
            <person name="Van Ingen-Buijs V.A."/>
            <person name="Van Westerhoven A.C."/>
            <person name="Haridas S."/>
            <person name="Skiadas P."/>
            <person name="Martin F."/>
            <person name="Groenewald J.Z."/>
            <person name="Crous P.W."/>
            <person name="Seidl M.F."/>
        </authorList>
    </citation>
    <scope>NUCLEOTIDE SEQUENCE [LARGE SCALE GENOMIC DNA]</scope>
    <source>
        <strain evidence="2 3">CBS 123374</strain>
    </source>
</reference>
<organism evidence="2 3">
    <name type="scientific">Phyllosticta capitalensis</name>
    <dbReference type="NCBI Taxonomy" id="121624"/>
    <lineage>
        <taxon>Eukaryota</taxon>
        <taxon>Fungi</taxon>
        <taxon>Dikarya</taxon>
        <taxon>Ascomycota</taxon>
        <taxon>Pezizomycotina</taxon>
        <taxon>Dothideomycetes</taxon>
        <taxon>Dothideomycetes incertae sedis</taxon>
        <taxon>Botryosphaeriales</taxon>
        <taxon>Phyllostictaceae</taxon>
        <taxon>Phyllosticta</taxon>
    </lineage>
</organism>
<keyword evidence="1" id="KW-0732">Signal</keyword>
<protein>
    <recommendedName>
        <fullName evidence="4">Secreted protein</fullName>
    </recommendedName>
</protein>
<keyword evidence="3" id="KW-1185">Reference proteome</keyword>
<evidence type="ECO:0000313" key="2">
    <source>
        <dbReference type="EMBL" id="KAK8243495.1"/>
    </source>
</evidence>
<accession>A0ABR1YY90</accession>